<evidence type="ECO:0000313" key="3">
    <source>
        <dbReference type="Proteomes" id="UP000799421"/>
    </source>
</evidence>
<dbReference type="AlphaFoldDB" id="A0A6A7C9P0"/>
<name>A0A6A7C9P0_9PEZI</name>
<dbReference type="OrthoDB" id="4187154at2759"/>
<feature type="region of interest" description="Disordered" evidence="1">
    <location>
        <begin position="303"/>
        <end position="357"/>
    </location>
</feature>
<feature type="region of interest" description="Disordered" evidence="1">
    <location>
        <begin position="641"/>
        <end position="679"/>
    </location>
</feature>
<proteinExistence type="predicted"/>
<accession>A0A6A7C9P0</accession>
<keyword evidence="3" id="KW-1185">Reference proteome</keyword>
<sequence>MRQAPFWPQLRLTPSSIEIGLGKVTTYLVHDIVYKGREKRRRHLLGKDVPFFNVKPPDGVATRDLNLVHMAMRLQHRQGHKRRKLHSFADAAVVDPCEGFPSILTAPAEDMLFCDDSVEADDEELGDELNAVDNTGLPTPGNSQEDEPPMVKRRRSLADMHSSDTLAEQVILLVGGAMRFAICGALSRHEKGISIPRHVDVKPLAAEAASVWSPGYLSEVSSRAVFLSTIAAVLANLGTRHCKSRGLRNKVQKLCNESPHSVQPAEKGPGISIAVHLWRLLQGGVYNPDAVLDLKSLESPIGSQMDSEHLESWPEDLDSDSGPFVDESLPEPLFQDPKDLEEGLSDTDDEPSSDDKLFCDTNNESAFLCGTVSSDFSDELGKSENLGEDDHCGQLSEDVSGAESCLDPNENGNLAGIKDEFQRASESEEIHSEHLDCLHEGSICSDGLYSQLDQPVNVMAKSSEFEDICSEHSNGLFERSVWPDRRGQPVNEIEKTSELEVVRSDHCKVDGLHESSICSEHEQFSDINFSERESEHCSHNKTEGDNQVDYTYFTESESTGSPKLPYPSDFEHEELKDLSSSQLEVDPSSKGMDEQPILMEDEDFNPLVDEDLVVLEDHELLALAEEMFTVLEDTRLGSVDSFDEQGQSDEASWLEHKKSDGPEEHQRTGLRSDPSMLDDLADSITGSIVSLDAIPSDEDL</sequence>
<evidence type="ECO:0000256" key="1">
    <source>
        <dbReference type="SAM" id="MobiDB-lite"/>
    </source>
</evidence>
<feature type="compositionally biased region" description="Acidic residues" evidence="1">
    <location>
        <begin position="342"/>
        <end position="352"/>
    </location>
</feature>
<feature type="compositionally biased region" description="Basic and acidic residues" evidence="1">
    <location>
        <begin position="653"/>
        <end position="667"/>
    </location>
</feature>
<protein>
    <submittedName>
        <fullName evidence="2">Uncharacterized protein</fullName>
    </submittedName>
</protein>
<dbReference type="EMBL" id="MU005958">
    <property type="protein sequence ID" value="KAF2863932.1"/>
    <property type="molecule type" value="Genomic_DNA"/>
</dbReference>
<organism evidence="2 3">
    <name type="scientific">Piedraia hortae CBS 480.64</name>
    <dbReference type="NCBI Taxonomy" id="1314780"/>
    <lineage>
        <taxon>Eukaryota</taxon>
        <taxon>Fungi</taxon>
        <taxon>Dikarya</taxon>
        <taxon>Ascomycota</taxon>
        <taxon>Pezizomycotina</taxon>
        <taxon>Dothideomycetes</taxon>
        <taxon>Dothideomycetidae</taxon>
        <taxon>Capnodiales</taxon>
        <taxon>Piedraiaceae</taxon>
        <taxon>Piedraia</taxon>
    </lineage>
</organism>
<reference evidence="2" key="1">
    <citation type="journal article" date="2020" name="Stud. Mycol.">
        <title>101 Dothideomycetes genomes: a test case for predicting lifestyles and emergence of pathogens.</title>
        <authorList>
            <person name="Haridas S."/>
            <person name="Albert R."/>
            <person name="Binder M."/>
            <person name="Bloem J."/>
            <person name="Labutti K."/>
            <person name="Salamov A."/>
            <person name="Andreopoulos B."/>
            <person name="Baker S."/>
            <person name="Barry K."/>
            <person name="Bills G."/>
            <person name="Bluhm B."/>
            <person name="Cannon C."/>
            <person name="Castanera R."/>
            <person name="Culley D."/>
            <person name="Daum C."/>
            <person name="Ezra D."/>
            <person name="Gonzalez J."/>
            <person name="Henrissat B."/>
            <person name="Kuo A."/>
            <person name="Liang C."/>
            <person name="Lipzen A."/>
            <person name="Lutzoni F."/>
            <person name="Magnuson J."/>
            <person name="Mondo S."/>
            <person name="Nolan M."/>
            <person name="Ohm R."/>
            <person name="Pangilinan J."/>
            <person name="Park H.-J."/>
            <person name="Ramirez L."/>
            <person name="Alfaro M."/>
            <person name="Sun H."/>
            <person name="Tritt A."/>
            <person name="Yoshinaga Y."/>
            <person name="Zwiers L.-H."/>
            <person name="Turgeon B."/>
            <person name="Goodwin S."/>
            <person name="Spatafora J."/>
            <person name="Crous P."/>
            <person name="Grigoriev I."/>
        </authorList>
    </citation>
    <scope>NUCLEOTIDE SEQUENCE</scope>
    <source>
        <strain evidence="2">CBS 480.64</strain>
    </source>
</reference>
<gene>
    <name evidence="2" type="ORF">K470DRAFT_254242</name>
</gene>
<evidence type="ECO:0000313" key="2">
    <source>
        <dbReference type="EMBL" id="KAF2863932.1"/>
    </source>
</evidence>
<feature type="region of interest" description="Disordered" evidence="1">
    <location>
        <begin position="130"/>
        <end position="160"/>
    </location>
</feature>
<dbReference type="Proteomes" id="UP000799421">
    <property type="component" value="Unassembled WGS sequence"/>
</dbReference>
<feature type="compositionally biased region" description="Polar residues" evidence="1">
    <location>
        <begin position="132"/>
        <end position="143"/>
    </location>
</feature>